<accession>A0A7J6T5Q1</accession>
<comment type="caution">
    <text evidence="2">The sequence shown here is derived from an EMBL/GenBank/DDBJ whole genome shotgun (WGS) entry which is preliminary data.</text>
</comment>
<evidence type="ECO:0000256" key="1">
    <source>
        <dbReference type="SAM" id="MobiDB-lite"/>
    </source>
</evidence>
<feature type="compositionally biased region" description="Basic and acidic residues" evidence="1">
    <location>
        <begin position="223"/>
        <end position="238"/>
    </location>
</feature>
<name>A0A7J6T5Q1_PEROL</name>
<dbReference type="Proteomes" id="UP000574390">
    <property type="component" value="Unassembled WGS sequence"/>
</dbReference>
<evidence type="ECO:0000313" key="2">
    <source>
        <dbReference type="EMBL" id="KAF4740311.1"/>
    </source>
</evidence>
<proteinExistence type="predicted"/>
<reference evidence="2 3" key="1">
    <citation type="submission" date="2020-04" db="EMBL/GenBank/DDBJ databases">
        <title>Perkinsus olseni comparative genomics.</title>
        <authorList>
            <person name="Bogema D.R."/>
        </authorList>
    </citation>
    <scope>NUCLEOTIDE SEQUENCE [LARGE SCALE GENOMIC DNA]</scope>
    <source>
        <strain evidence="2">ATCC PRA-205</strain>
    </source>
</reference>
<feature type="compositionally biased region" description="Basic residues" evidence="1">
    <location>
        <begin position="163"/>
        <end position="177"/>
    </location>
</feature>
<feature type="compositionally biased region" description="Low complexity" evidence="1">
    <location>
        <begin position="185"/>
        <end position="214"/>
    </location>
</feature>
<protein>
    <submittedName>
        <fullName evidence="2">Uncharacterized protein</fullName>
    </submittedName>
</protein>
<organism evidence="2 3">
    <name type="scientific">Perkinsus olseni</name>
    <name type="common">Perkinsus atlanticus</name>
    <dbReference type="NCBI Taxonomy" id="32597"/>
    <lineage>
        <taxon>Eukaryota</taxon>
        <taxon>Sar</taxon>
        <taxon>Alveolata</taxon>
        <taxon>Perkinsozoa</taxon>
        <taxon>Perkinsea</taxon>
        <taxon>Perkinsida</taxon>
        <taxon>Perkinsidae</taxon>
        <taxon>Perkinsus</taxon>
    </lineage>
</organism>
<gene>
    <name evidence="2" type="ORF">FOZ62_009281</name>
</gene>
<feature type="region of interest" description="Disordered" evidence="1">
    <location>
        <begin position="20"/>
        <end position="52"/>
    </location>
</feature>
<evidence type="ECO:0000313" key="3">
    <source>
        <dbReference type="Proteomes" id="UP000574390"/>
    </source>
</evidence>
<feature type="region of interest" description="Disordered" evidence="1">
    <location>
        <begin position="132"/>
        <end position="238"/>
    </location>
</feature>
<dbReference type="AlphaFoldDB" id="A0A7J6T5Q1"/>
<dbReference type="EMBL" id="JABANM010009829">
    <property type="protein sequence ID" value="KAF4740311.1"/>
    <property type="molecule type" value="Genomic_DNA"/>
</dbReference>
<feature type="non-terminal residue" evidence="2">
    <location>
        <position position="238"/>
    </location>
</feature>
<feature type="compositionally biased region" description="Low complexity" evidence="1">
    <location>
        <begin position="134"/>
        <end position="147"/>
    </location>
</feature>
<sequence>MSEESRRILEYQPNTALPQLSVQRRCCDGGQPSLGEPARPTGLPKPSHLSSGDAFPSLSVPVLASEEIAAKPESLSTPSSMKAMEFPSFNTPQSAVSKLGMGRGAVGVVESSVFAASLLVMVEVAASTVGMVEPSNSGRPSSARRAPSPCPPVCDVPRLGSAPHRKVSERRLPHRRSNVSDSGLPRVVVEVPSSSPCPSLRLSALPPLTPPRSRGIGRKRRRESIEDSSRVRDDSRAS</sequence>